<keyword evidence="2" id="KW-1133">Transmembrane helix</keyword>
<feature type="compositionally biased region" description="Low complexity" evidence="1">
    <location>
        <begin position="197"/>
        <end position="213"/>
    </location>
</feature>
<comment type="caution">
    <text evidence="3">The sequence shown here is derived from an EMBL/GenBank/DDBJ whole genome shotgun (WGS) entry which is preliminary data.</text>
</comment>
<evidence type="ECO:0000256" key="1">
    <source>
        <dbReference type="SAM" id="MobiDB-lite"/>
    </source>
</evidence>
<dbReference type="EMBL" id="JBFMKM010000009">
    <property type="protein sequence ID" value="KAL1304143.1"/>
    <property type="molecule type" value="Genomic_DNA"/>
</dbReference>
<feature type="region of interest" description="Disordered" evidence="1">
    <location>
        <begin position="1"/>
        <end position="62"/>
    </location>
</feature>
<accession>A0ABR3PDC1</accession>
<evidence type="ECO:0000256" key="2">
    <source>
        <dbReference type="SAM" id="Phobius"/>
    </source>
</evidence>
<feature type="compositionally biased region" description="Polar residues" evidence="1">
    <location>
        <begin position="37"/>
        <end position="61"/>
    </location>
</feature>
<dbReference type="InterPro" id="IPR012578">
    <property type="entry name" value="Nucl_pore_cmplx"/>
</dbReference>
<feature type="region of interest" description="Disordered" evidence="1">
    <location>
        <begin position="164"/>
        <end position="236"/>
    </location>
</feature>
<dbReference type="PANTHER" id="PTHR28003:SF1">
    <property type="entry name" value="NUCLEOPORIN POM34"/>
    <property type="match status" value="1"/>
</dbReference>
<feature type="transmembrane region" description="Helical" evidence="2">
    <location>
        <begin position="84"/>
        <end position="101"/>
    </location>
</feature>
<feature type="compositionally biased region" description="Low complexity" evidence="1">
    <location>
        <begin position="223"/>
        <end position="236"/>
    </location>
</feature>
<gene>
    <name evidence="3" type="ORF">AAFC00_000570</name>
</gene>
<dbReference type="PANTHER" id="PTHR28003">
    <property type="entry name" value="NUCLEOPORIN POM34"/>
    <property type="match status" value="1"/>
</dbReference>
<proteinExistence type="predicted"/>
<evidence type="ECO:0000313" key="4">
    <source>
        <dbReference type="Proteomes" id="UP001562354"/>
    </source>
</evidence>
<dbReference type="GeneID" id="95974273"/>
<name>A0ABR3PDC1_9PEZI</name>
<protein>
    <recommendedName>
        <fullName evidence="5">Nuclear pore complex component</fullName>
    </recommendedName>
</protein>
<keyword evidence="2" id="KW-0812">Transmembrane</keyword>
<evidence type="ECO:0008006" key="5">
    <source>
        <dbReference type="Google" id="ProtNLM"/>
    </source>
</evidence>
<sequence>MSSAVMARPSAASVSQSSRTNTSNTPSTPPQPRGQPRGSSTTSAPLTMSKSSTPQPGTWSHPSLDEIARRQNAAVFNGDNVNRIMINAGLLVASIYLPAFVESYITTAISTLLASFYPITLYAAWAVRLLFTFNIASACRPLFSAKDEVEDIPLTPSQRALLGLKPSSAPLTPGQQYITPPRYARSSTPRSSANAQRLASGSPLSARAASPSSFENVSTMSQSKGPVGSPYSSSSPLMQKAIGGASAARRLSYGGSSPLDLSGSGSGNSLPSMSTTGLASGKASVGLNSKWLYERGRGSPGGTGLFA</sequence>
<feature type="compositionally biased region" description="Low complexity" evidence="1">
    <location>
        <begin position="15"/>
        <end position="26"/>
    </location>
</feature>
<reference evidence="3 4" key="1">
    <citation type="submission" date="2024-07" db="EMBL/GenBank/DDBJ databases">
        <title>Draft sequence of the Neodothiora populina.</title>
        <authorList>
            <person name="Drown D.D."/>
            <person name="Schuette U.S."/>
            <person name="Buechlein A.B."/>
            <person name="Rusch D.R."/>
            <person name="Winton L.W."/>
            <person name="Adams G.A."/>
        </authorList>
    </citation>
    <scope>NUCLEOTIDE SEQUENCE [LARGE SCALE GENOMIC DNA]</scope>
    <source>
        <strain evidence="3 4">CPC 39397</strain>
    </source>
</reference>
<dbReference type="Proteomes" id="UP001562354">
    <property type="component" value="Unassembled WGS sequence"/>
</dbReference>
<feature type="compositionally biased region" description="Polar residues" evidence="1">
    <location>
        <begin position="169"/>
        <end position="178"/>
    </location>
</feature>
<dbReference type="Pfam" id="PF08058">
    <property type="entry name" value="NPCC"/>
    <property type="match status" value="1"/>
</dbReference>
<dbReference type="RefSeq" id="XP_069200418.1">
    <property type="nucleotide sequence ID" value="XM_069345627.1"/>
</dbReference>
<evidence type="ECO:0000313" key="3">
    <source>
        <dbReference type="EMBL" id="KAL1304143.1"/>
    </source>
</evidence>
<keyword evidence="2" id="KW-0472">Membrane</keyword>
<feature type="compositionally biased region" description="Polar residues" evidence="1">
    <location>
        <begin position="185"/>
        <end position="195"/>
    </location>
</feature>
<feature type="region of interest" description="Disordered" evidence="1">
    <location>
        <begin position="258"/>
        <end position="279"/>
    </location>
</feature>
<organism evidence="3 4">
    <name type="scientific">Neodothiora populina</name>
    <dbReference type="NCBI Taxonomy" id="2781224"/>
    <lineage>
        <taxon>Eukaryota</taxon>
        <taxon>Fungi</taxon>
        <taxon>Dikarya</taxon>
        <taxon>Ascomycota</taxon>
        <taxon>Pezizomycotina</taxon>
        <taxon>Dothideomycetes</taxon>
        <taxon>Dothideomycetidae</taxon>
        <taxon>Dothideales</taxon>
        <taxon>Dothioraceae</taxon>
        <taxon>Neodothiora</taxon>
    </lineage>
</organism>
<feature type="compositionally biased region" description="Low complexity" evidence="1">
    <location>
        <begin position="258"/>
        <end position="274"/>
    </location>
</feature>
<feature type="transmembrane region" description="Helical" evidence="2">
    <location>
        <begin position="107"/>
        <end position="131"/>
    </location>
</feature>
<keyword evidence="4" id="KW-1185">Reference proteome</keyword>